<feature type="transmembrane region" description="Helical" evidence="1">
    <location>
        <begin position="143"/>
        <end position="164"/>
    </location>
</feature>
<keyword evidence="3" id="KW-1185">Reference proteome</keyword>
<accession>A0AA38HBW7</accession>
<evidence type="ECO:0000313" key="3">
    <source>
        <dbReference type="Proteomes" id="UP001164286"/>
    </source>
</evidence>
<gene>
    <name evidence="2" type="ORF">MKK02DRAFT_43205</name>
</gene>
<keyword evidence="1" id="KW-0472">Membrane</keyword>
<feature type="transmembrane region" description="Helical" evidence="1">
    <location>
        <begin position="225"/>
        <end position="246"/>
    </location>
</feature>
<name>A0AA38HBW7_9TREE</name>
<reference evidence="2" key="1">
    <citation type="journal article" date="2022" name="G3 (Bethesda)">
        <title>High quality genome of the basidiomycete yeast Dioszegia hungarica PDD-24b-2 isolated from cloud water.</title>
        <authorList>
            <person name="Jarrige D."/>
            <person name="Haridas S."/>
            <person name="Bleykasten-Grosshans C."/>
            <person name="Joly M."/>
            <person name="Nadalig T."/>
            <person name="Sancelme M."/>
            <person name="Vuilleumier S."/>
            <person name="Grigoriev I.V."/>
            <person name="Amato P."/>
            <person name="Bringel F."/>
        </authorList>
    </citation>
    <scope>NUCLEOTIDE SEQUENCE</scope>
    <source>
        <strain evidence="2">PDD-24b-2</strain>
    </source>
</reference>
<keyword evidence="1" id="KW-1133">Transmembrane helix</keyword>
<organism evidence="2 3">
    <name type="scientific">Dioszegia hungarica</name>
    <dbReference type="NCBI Taxonomy" id="4972"/>
    <lineage>
        <taxon>Eukaryota</taxon>
        <taxon>Fungi</taxon>
        <taxon>Dikarya</taxon>
        <taxon>Basidiomycota</taxon>
        <taxon>Agaricomycotina</taxon>
        <taxon>Tremellomycetes</taxon>
        <taxon>Tremellales</taxon>
        <taxon>Bulleribasidiaceae</taxon>
        <taxon>Dioszegia</taxon>
    </lineage>
</organism>
<feature type="transmembrane region" description="Helical" evidence="1">
    <location>
        <begin position="185"/>
        <end position="205"/>
    </location>
</feature>
<dbReference type="AlphaFoldDB" id="A0AA38HBW7"/>
<keyword evidence="1" id="KW-0812">Transmembrane</keyword>
<dbReference type="RefSeq" id="XP_052947059.1">
    <property type="nucleotide sequence ID" value="XM_053092320.1"/>
</dbReference>
<dbReference type="GeneID" id="77731525"/>
<proteinExistence type="predicted"/>
<dbReference type="EMBL" id="JAKWFO010000004">
    <property type="protein sequence ID" value="KAI9637282.1"/>
    <property type="molecule type" value="Genomic_DNA"/>
</dbReference>
<evidence type="ECO:0000256" key="1">
    <source>
        <dbReference type="SAM" id="Phobius"/>
    </source>
</evidence>
<protein>
    <submittedName>
        <fullName evidence="2">Uncharacterized protein</fullName>
    </submittedName>
</protein>
<evidence type="ECO:0000313" key="2">
    <source>
        <dbReference type="EMBL" id="KAI9637282.1"/>
    </source>
</evidence>
<comment type="caution">
    <text evidence="2">The sequence shown here is derived from an EMBL/GenBank/DDBJ whole genome shotgun (WGS) entry which is preliminary data.</text>
</comment>
<sequence>MPVRLADQPRPVRRYKHSLRKSPYLVSMVFLLAATVFSVLHIYVPDLIRVEAYPHGPVGFITQYGLYRRCTTTFPKSDSDADFLRPSQPLTLSPSFEEQFESVPSAWAMKKGEPVTECEAFPSRSECQLFGERFCVLWSTSGYLAQLSLVPCLLALASLLFIFLHRGQRTARARARRQQWKLVTVTMIIHLVLQGVDLGLVAYVFGTDERFSVPGAKLHKAWSFGLVSAILSLAISALLSFTGIAARQGKPWAAGKSARQARRHRRTRSGHVVPVPEGTVIPEEEVVTVGEVEAARGAVDERTGLLEGGLGRGT</sequence>
<dbReference type="Proteomes" id="UP001164286">
    <property type="component" value="Unassembled WGS sequence"/>
</dbReference>
<feature type="transmembrane region" description="Helical" evidence="1">
    <location>
        <begin position="23"/>
        <end position="44"/>
    </location>
</feature>